<keyword evidence="2" id="KW-0067">ATP-binding</keyword>
<accession>A0A6C0E6Q2</accession>
<dbReference type="SUPFAM" id="SSF56112">
    <property type="entry name" value="Protein kinase-like (PK-like)"/>
    <property type="match status" value="1"/>
</dbReference>
<dbReference type="Gene3D" id="1.10.510.10">
    <property type="entry name" value="Transferase(Phosphotransferase) domain 1"/>
    <property type="match status" value="1"/>
</dbReference>
<dbReference type="EMBL" id="MN739748">
    <property type="protein sequence ID" value="QHT24734.1"/>
    <property type="molecule type" value="Genomic_DNA"/>
</dbReference>
<feature type="domain" description="Protein kinase" evidence="3">
    <location>
        <begin position="15"/>
        <end position="322"/>
    </location>
</feature>
<dbReference type="PROSITE" id="PS00108">
    <property type="entry name" value="PROTEIN_KINASE_ST"/>
    <property type="match status" value="1"/>
</dbReference>
<keyword evidence="1" id="KW-0547">Nucleotide-binding</keyword>
<dbReference type="GO" id="GO:0004672">
    <property type="term" value="F:protein kinase activity"/>
    <property type="evidence" value="ECO:0007669"/>
    <property type="project" value="InterPro"/>
</dbReference>
<dbReference type="InterPro" id="IPR050117">
    <property type="entry name" value="MAPK"/>
</dbReference>
<evidence type="ECO:0000256" key="1">
    <source>
        <dbReference type="ARBA" id="ARBA00022741"/>
    </source>
</evidence>
<reference evidence="4" key="1">
    <citation type="journal article" date="2020" name="Nature">
        <title>Giant virus diversity and host interactions through global metagenomics.</title>
        <authorList>
            <person name="Schulz F."/>
            <person name="Roux S."/>
            <person name="Paez-Espino D."/>
            <person name="Jungbluth S."/>
            <person name="Walsh D.A."/>
            <person name="Denef V.J."/>
            <person name="McMahon K.D."/>
            <person name="Konstantinidis K.T."/>
            <person name="Eloe-Fadrosh E.A."/>
            <person name="Kyrpides N.C."/>
            <person name="Woyke T."/>
        </authorList>
    </citation>
    <scope>NUCLEOTIDE SEQUENCE</scope>
    <source>
        <strain evidence="4">GVMAG-M-3300023179-150</strain>
    </source>
</reference>
<protein>
    <recommendedName>
        <fullName evidence="3">Protein kinase domain-containing protein</fullName>
    </recommendedName>
</protein>
<dbReference type="InterPro" id="IPR008271">
    <property type="entry name" value="Ser/Thr_kinase_AS"/>
</dbReference>
<name>A0A6C0E6Q2_9ZZZZ</name>
<dbReference type="AlphaFoldDB" id="A0A6C0E6Q2"/>
<evidence type="ECO:0000313" key="4">
    <source>
        <dbReference type="EMBL" id="QHT24734.1"/>
    </source>
</evidence>
<dbReference type="SMART" id="SM00220">
    <property type="entry name" value="S_TKc"/>
    <property type="match status" value="1"/>
</dbReference>
<proteinExistence type="predicted"/>
<dbReference type="InterPro" id="IPR011009">
    <property type="entry name" value="Kinase-like_dom_sf"/>
</dbReference>
<dbReference type="Pfam" id="PF00069">
    <property type="entry name" value="Pkinase"/>
    <property type="match status" value="1"/>
</dbReference>
<sequence>MSTKRKLSDSDGNPRKKFKKLNSGSYGNVFSDGSMAYKVSKYDLESSDGINPEILNEIIYLKKFRDNKYLLSLKSVEITLENAKNSKGNTNNVNNINIKILIPLAVSDLSVFIREKTLIERGKYWDLLMSNILSGLEYLQRNKICHLDIKPDNILYFGDHFKLNDFNLTISTNNLRNGMTHPAMTVLYRSPEVIIHNDYHNILNNWVIEIKSDMWSLGCTLYEYITSNHLLDVRHNSQLLKLLYYKLTDLQTERLPYDNYLFLQNLNNKIYHSLPLIGLEFYMEKASINKYQQWYNTICNMLRVDPSQRPTAIEIINEYGYNNNIEMVDNLNINYWNNFDYYKNLLDKIGYTNKYTFFDKIQFMTKLKYDYSNSYDRKYLWNSLWIRYKHMNNYSEDIFLEIFEVMDRYLLTLIKSKPDVHISSYNELFDVVNRLINKLRRPEIADSIVCLPKNKSNRMELDIIRVLDYDFGISSVKIDNMNVNIGQILE</sequence>
<dbReference type="PROSITE" id="PS50011">
    <property type="entry name" value="PROTEIN_KINASE_DOM"/>
    <property type="match status" value="1"/>
</dbReference>
<dbReference type="InterPro" id="IPR000719">
    <property type="entry name" value="Prot_kinase_dom"/>
</dbReference>
<evidence type="ECO:0000256" key="2">
    <source>
        <dbReference type="ARBA" id="ARBA00022840"/>
    </source>
</evidence>
<dbReference type="PANTHER" id="PTHR24055">
    <property type="entry name" value="MITOGEN-ACTIVATED PROTEIN KINASE"/>
    <property type="match status" value="1"/>
</dbReference>
<organism evidence="4">
    <name type="scientific">viral metagenome</name>
    <dbReference type="NCBI Taxonomy" id="1070528"/>
    <lineage>
        <taxon>unclassified sequences</taxon>
        <taxon>metagenomes</taxon>
        <taxon>organismal metagenomes</taxon>
    </lineage>
</organism>
<dbReference type="GO" id="GO:0005524">
    <property type="term" value="F:ATP binding"/>
    <property type="evidence" value="ECO:0007669"/>
    <property type="project" value="UniProtKB-KW"/>
</dbReference>
<evidence type="ECO:0000259" key="3">
    <source>
        <dbReference type="PROSITE" id="PS50011"/>
    </source>
</evidence>